<keyword evidence="1" id="KW-0472">Membrane</keyword>
<feature type="transmembrane region" description="Helical" evidence="1">
    <location>
        <begin position="122"/>
        <end position="143"/>
    </location>
</feature>
<protein>
    <recommendedName>
        <fullName evidence="4">DUF2232 domain-containing protein</fullName>
    </recommendedName>
</protein>
<comment type="caution">
    <text evidence="2">The sequence shown here is derived from an EMBL/GenBank/DDBJ whole genome shotgun (WGS) entry which is preliminary data.</text>
</comment>
<feature type="transmembrane region" description="Helical" evidence="1">
    <location>
        <begin position="221"/>
        <end position="244"/>
    </location>
</feature>
<evidence type="ECO:0000313" key="3">
    <source>
        <dbReference type="Proteomes" id="UP000091857"/>
    </source>
</evidence>
<dbReference type="PANTHER" id="PTHR37185:SF3">
    <property type="entry name" value="MEMBRANE PROTEIN"/>
    <property type="match status" value="1"/>
</dbReference>
<keyword evidence="1" id="KW-0812">Transmembrane</keyword>
<dbReference type="Proteomes" id="UP000091857">
    <property type="component" value="Chromosome 14"/>
</dbReference>
<keyword evidence="1" id="KW-1133">Transmembrane helix</keyword>
<evidence type="ECO:0000256" key="1">
    <source>
        <dbReference type="SAM" id="Phobius"/>
    </source>
</evidence>
<accession>A0A2C9UJV1</accession>
<gene>
    <name evidence="2" type="ORF">MANES_14G094300v8</name>
</gene>
<feature type="transmembrane region" description="Helical" evidence="1">
    <location>
        <begin position="250"/>
        <end position="277"/>
    </location>
</feature>
<evidence type="ECO:0000313" key="2">
    <source>
        <dbReference type="EMBL" id="OAY31222.1"/>
    </source>
</evidence>
<dbReference type="PANTHER" id="PTHR37185">
    <property type="entry name" value="MEMBRANE PROTEIN"/>
    <property type="match status" value="1"/>
</dbReference>
<feature type="transmembrane region" description="Helical" evidence="1">
    <location>
        <begin position="190"/>
        <end position="209"/>
    </location>
</feature>
<feature type="transmembrane region" description="Helical" evidence="1">
    <location>
        <begin position="97"/>
        <end position="116"/>
    </location>
</feature>
<dbReference type="Pfam" id="PF09991">
    <property type="entry name" value="DUF2232"/>
    <property type="match status" value="1"/>
</dbReference>
<sequence>MNLLKVHQWHCQPQFFQISRITPLHSIFPGLKFPLKRLTPRFSFNLLLLSPFRPSFKISSLSSAETSFFDNKQQDDNAKPVAEFEDLAQNGVVYQNTLRLVECSMFAAVTGLVYFLSNSLSIENYFGCFFSLPIVISSMRWGVAAGRKTVVATAMLLFVLSGPLKALTYLLTHGIVGFTMGTLWRLGADWGLSIFLCTIARSIGAMGYVITTSFLIRENILALITINIHASLTSIFAAIGINTIPSMNVIYAIFTTVLLLNSGFFAFLLHILYAVFLTRLGMKHSLRLPRWLEKAL</sequence>
<feature type="transmembrane region" description="Helical" evidence="1">
    <location>
        <begin position="150"/>
        <end position="170"/>
    </location>
</feature>
<dbReference type="Gramene" id="Manes.14G094300.1.v8.1">
    <property type="protein sequence ID" value="Manes.14G094300.1.v8.1.CDS"/>
    <property type="gene ID" value="Manes.14G094300.v8.1"/>
</dbReference>
<dbReference type="EMBL" id="CM004400">
    <property type="protein sequence ID" value="OAY31222.1"/>
    <property type="molecule type" value="Genomic_DNA"/>
</dbReference>
<organism evidence="2 3">
    <name type="scientific">Manihot esculenta</name>
    <name type="common">Cassava</name>
    <name type="synonym">Jatropha manihot</name>
    <dbReference type="NCBI Taxonomy" id="3983"/>
    <lineage>
        <taxon>Eukaryota</taxon>
        <taxon>Viridiplantae</taxon>
        <taxon>Streptophyta</taxon>
        <taxon>Embryophyta</taxon>
        <taxon>Tracheophyta</taxon>
        <taxon>Spermatophyta</taxon>
        <taxon>Magnoliopsida</taxon>
        <taxon>eudicotyledons</taxon>
        <taxon>Gunneridae</taxon>
        <taxon>Pentapetalae</taxon>
        <taxon>rosids</taxon>
        <taxon>fabids</taxon>
        <taxon>Malpighiales</taxon>
        <taxon>Euphorbiaceae</taxon>
        <taxon>Crotonoideae</taxon>
        <taxon>Manihoteae</taxon>
        <taxon>Manihot</taxon>
    </lineage>
</organism>
<dbReference type="AlphaFoldDB" id="A0A2C9UJV1"/>
<dbReference type="STRING" id="3983.A0A2C9UJV1"/>
<proteinExistence type="predicted"/>
<dbReference type="OrthoDB" id="2019412at2759"/>
<dbReference type="OMA" id="NLWVVIT"/>
<keyword evidence="3" id="KW-1185">Reference proteome</keyword>
<dbReference type="InterPro" id="IPR018710">
    <property type="entry name" value="DUF2232"/>
</dbReference>
<reference evidence="3" key="1">
    <citation type="journal article" date="2016" name="Nat. Biotechnol.">
        <title>Sequencing wild and cultivated cassava and related species reveals extensive interspecific hybridization and genetic diversity.</title>
        <authorList>
            <person name="Bredeson J.V."/>
            <person name="Lyons J.B."/>
            <person name="Prochnik S.E."/>
            <person name="Wu G.A."/>
            <person name="Ha C.M."/>
            <person name="Edsinger-Gonzales E."/>
            <person name="Grimwood J."/>
            <person name="Schmutz J."/>
            <person name="Rabbi I.Y."/>
            <person name="Egesi C."/>
            <person name="Nauluvula P."/>
            <person name="Lebot V."/>
            <person name="Ndunguru J."/>
            <person name="Mkamilo G."/>
            <person name="Bart R.S."/>
            <person name="Setter T.L."/>
            <person name="Gleadow R.M."/>
            <person name="Kulakow P."/>
            <person name="Ferguson M.E."/>
            <person name="Rounsley S."/>
            <person name="Rokhsar D.S."/>
        </authorList>
    </citation>
    <scope>NUCLEOTIDE SEQUENCE [LARGE SCALE GENOMIC DNA]</scope>
    <source>
        <strain evidence="3">cv. AM560-2</strain>
    </source>
</reference>
<evidence type="ECO:0008006" key="4">
    <source>
        <dbReference type="Google" id="ProtNLM"/>
    </source>
</evidence>
<name>A0A2C9UJV1_MANES</name>